<evidence type="ECO:0008006" key="4">
    <source>
        <dbReference type="Google" id="ProtNLM"/>
    </source>
</evidence>
<keyword evidence="1" id="KW-1133">Transmembrane helix</keyword>
<keyword evidence="1" id="KW-0472">Membrane</keyword>
<sequence length="182" mass="19589">MWFPAHLALGYLLGVRSRLLLGWCLLGAALPDIIDKSLGLSGVLPAYQTVSHSIFGLVVVVTALHTAVDDSTYRAGVAFAVGWLSHLGADLFQLTLDGRVAHAAGMLGWPMTHWSNPMVDGSAPGYTDTLLSWLPFLSEGYVAQYLSSASFPIELLVCLAALALFVTDRYRKPQATAGQSRR</sequence>
<dbReference type="InterPro" id="IPR007404">
    <property type="entry name" value="YdjM-like"/>
</dbReference>
<keyword evidence="1" id="KW-0812">Transmembrane</keyword>
<dbReference type="EMBL" id="LOPU01000031">
    <property type="protein sequence ID" value="KTG08407.1"/>
    <property type="molecule type" value="Genomic_DNA"/>
</dbReference>
<name>A0A0W1R588_9EURY</name>
<feature type="transmembrane region" description="Helical" evidence="1">
    <location>
        <begin position="75"/>
        <end position="96"/>
    </location>
</feature>
<protein>
    <recommendedName>
        <fullName evidence="4">Metal-dependent hydrolase</fullName>
    </recommendedName>
</protein>
<feature type="transmembrane region" description="Helical" evidence="1">
    <location>
        <begin position="47"/>
        <end position="68"/>
    </location>
</feature>
<dbReference type="RefSeq" id="WP_058583127.1">
    <property type="nucleotide sequence ID" value="NZ_LOPU01000031.1"/>
</dbReference>
<evidence type="ECO:0000256" key="1">
    <source>
        <dbReference type="SAM" id="Phobius"/>
    </source>
</evidence>
<reference evidence="2 3" key="1">
    <citation type="submission" date="2015-12" db="EMBL/GenBank/DDBJ databases">
        <title>Haloprofundus marisrubri gen. nov., sp. nov., an extremely halophilic archaeon isolated from the Discovery deep brine-seawater interface in the Red Sea.</title>
        <authorList>
            <person name="Zhang G."/>
            <person name="Stingl U."/>
            <person name="Rashid M."/>
        </authorList>
    </citation>
    <scope>NUCLEOTIDE SEQUENCE [LARGE SCALE GENOMIC DNA]</scope>
    <source>
        <strain evidence="2 3">SB9</strain>
    </source>
</reference>
<keyword evidence="3" id="KW-1185">Reference proteome</keyword>
<dbReference type="Pfam" id="PF04307">
    <property type="entry name" value="YdjM"/>
    <property type="match status" value="1"/>
</dbReference>
<dbReference type="OrthoDB" id="200338at2157"/>
<feature type="transmembrane region" description="Helical" evidence="1">
    <location>
        <begin position="142"/>
        <end position="166"/>
    </location>
</feature>
<dbReference type="STRING" id="1514971.AUR64_19450"/>
<evidence type="ECO:0000313" key="3">
    <source>
        <dbReference type="Proteomes" id="UP000054387"/>
    </source>
</evidence>
<dbReference type="Proteomes" id="UP000054387">
    <property type="component" value="Unassembled WGS sequence"/>
</dbReference>
<proteinExistence type="predicted"/>
<dbReference type="AlphaFoldDB" id="A0A0W1R588"/>
<evidence type="ECO:0000313" key="2">
    <source>
        <dbReference type="EMBL" id="KTG08407.1"/>
    </source>
</evidence>
<gene>
    <name evidence="2" type="ORF">AUR64_19450</name>
</gene>
<organism evidence="2 3">
    <name type="scientific">Haloprofundus marisrubri</name>
    <dbReference type="NCBI Taxonomy" id="1514971"/>
    <lineage>
        <taxon>Archaea</taxon>
        <taxon>Methanobacteriati</taxon>
        <taxon>Methanobacteriota</taxon>
        <taxon>Stenosarchaea group</taxon>
        <taxon>Halobacteria</taxon>
        <taxon>Halobacteriales</taxon>
        <taxon>Haloferacaceae</taxon>
        <taxon>Haloprofundus</taxon>
    </lineage>
</organism>
<comment type="caution">
    <text evidence="2">The sequence shown here is derived from an EMBL/GenBank/DDBJ whole genome shotgun (WGS) entry which is preliminary data.</text>
</comment>
<accession>A0A0W1R588</accession>